<reference evidence="1" key="1">
    <citation type="submission" date="2015-09" db="EMBL/GenBank/DDBJ databases">
        <title>Draft Genome Sequences of Two Novel Amoeba-resistant Intranuclear Bacteria, Candidatus Berkiella cookevillensis and Candidatus Berkiella aquae.</title>
        <authorList>
            <person name="Mehari Y.T."/>
            <person name="Arivett B.A."/>
            <person name="Farone A.L."/>
            <person name="Gunderson J.H."/>
            <person name="Farone M.B."/>
        </authorList>
    </citation>
    <scope>NUCLEOTIDE SEQUENCE [LARGE SCALE GENOMIC DNA]</scope>
    <source>
        <strain evidence="1">CC99</strain>
    </source>
</reference>
<reference evidence="2" key="3">
    <citation type="submission" date="2021-06" db="EMBL/GenBank/DDBJ databases">
        <title>Genomic Description and Analysis of Intracellular Bacteria, Candidatus Berkiella cookevillensis and Candidatus Berkiella aquae.</title>
        <authorList>
            <person name="Kidane D.T."/>
            <person name="Mehari Y.T."/>
            <person name="Rice F.C."/>
            <person name="Arivett B.A."/>
            <person name="Farone A.L."/>
            <person name="Berk S.G."/>
            <person name="Farone M.B."/>
        </authorList>
    </citation>
    <scope>NUCLEOTIDE SEQUENCE</scope>
    <source>
        <strain evidence="2">CC99</strain>
    </source>
</reference>
<gene>
    <name evidence="2" type="ORF">CC99x_000315</name>
    <name evidence="1" type="ORF">CC99x_02470</name>
</gene>
<dbReference type="Proteomes" id="UP000051494">
    <property type="component" value="Unassembled WGS sequence"/>
</dbReference>
<proteinExistence type="predicted"/>
<dbReference type="AlphaFoldDB" id="A0A0Q9YIH8"/>
<keyword evidence="3" id="KW-1185">Reference proteome</keyword>
<accession>A0A0Q9YIH8</accession>
<comment type="caution">
    <text evidence="1">The sequence shown here is derived from an EMBL/GenBank/DDBJ whole genome shotgun (WGS) entry which is preliminary data.</text>
</comment>
<reference evidence="2" key="2">
    <citation type="journal article" date="2016" name="Genome Announc.">
        <title>Draft Genome Sequences of Two Novel Amoeba-Resistant Intranuclear Bacteria, 'Candidatus Berkiella cookevillensis' and 'Candidatus Berkiella aquae'.</title>
        <authorList>
            <person name="Mehari Y.T."/>
            <person name="Arivett B.A."/>
            <person name="Farone A.L."/>
            <person name="Gunderson J.H."/>
            <person name="Farone M.B."/>
        </authorList>
    </citation>
    <scope>NUCLEOTIDE SEQUENCE</scope>
    <source>
        <strain evidence="2">CC99</strain>
    </source>
</reference>
<dbReference type="EMBL" id="LKHV01000019">
    <property type="protein sequence ID" value="KRG17322.1"/>
    <property type="molecule type" value="Genomic_DNA"/>
</dbReference>
<evidence type="ECO:0000313" key="1">
    <source>
        <dbReference type="EMBL" id="KRG17322.1"/>
    </source>
</evidence>
<evidence type="ECO:0000313" key="3">
    <source>
        <dbReference type="Proteomes" id="UP000051494"/>
    </source>
</evidence>
<organism evidence="1">
    <name type="scientific">Candidatus Berkiella cookevillensis</name>
    <dbReference type="NCBI Taxonomy" id="437022"/>
    <lineage>
        <taxon>Bacteria</taxon>
        <taxon>Pseudomonadati</taxon>
        <taxon>Pseudomonadota</taxon>
        <taxon>Gammaproteobacteria</taxon>
        <taxon>Candidatus Berkiellales</taxon>
        <taxon>Candidatus Berkiellaceae</taxon>
        <taxon>Candidatus Berkiella</taxon>
    </lineage>
</organism>
<protein>
    <submittedName>
        <fullName evidence="1">Uncharacterized protein</fullName>
    </submittedName>
</protein>
<dbReference type="RefSeq" id="WP_057625555.1">
    <property type="nucleotide sequence ID" value="NZ_LKHV02000001.1"/>
</dbReference>
<name>A0A0Q9YIH8_9GAMM</name>
<dbReference type="STRING" id="437022.CC99x_02470"/>
<evidence type="ECO:0000313" key="2">
    <source>
        <dbReference type="EMBL" id="MCS5707337.1"/>
    </source>
</evidence>
<dbReference type="OrthoDB" id="1495454at2"/>
<sequence length="149" mass="17736">MIKEFEFYHGVFFSSMLHATHNKISFQSYSTEDNASYVIDEKIGLYIKYSTKRLSPWRFSFYKRHQDKMLEMKTRFNELLLILVCHHDGIVILNFDEIKQILDNVHEEIEWVSVARTRGKMYTINGSNGKLQLKVARNDFHGKIFTSKY</sequence>
<dbReference type="EMBL" id="LKHV02000001">
    <property type="protein sequence ID" value="MCS5707337.1"/>
    <property type="molecule type" value="Genomic_DNA"/>
</dbReference>